<dbReference type="AlphaFoldDB" id="A0A419I2K6"/>
<dbReference type="OrthoDB" id="9803968at2"/>
<dbReference type="RefSeq" id="WP_120024469.1">
    <property type="nucleotide sequence ID" value="NZ_QZFV01000088.1"/>
</dbReference>
<evidence type="ECO:0000256" key="2">
    <source>
        <dbReference type="ARBA" id="ARBA00022598"/>
    </source>
</evidence>
<name>A0A419I2K6_9PSEU</name>
<dbReference type="InterPro" id="IPR042099">
    <property type="entry name" value="ANL_N_sf"/>
</dbReference>
<evidence type="ECO:0000256" key="1">
    <source>
        <dbReference type="ARBA" id="ARBA00006432"/>
    </source>
</evidence>
<keyword evidence="6" id="KW-1185">Reference proteome</keyword>
<accession>A0A419I2K6</accession>
<keyword evidence="2" id="KW-0436">Ligase</keyword>
<sequence length="503" mass="53281">MSALAGDPAASNLVALLWDVAERDPERLAIHTATSELSFAELRRAAQGVAGALREAGVAPLDRVLLVCPTIAEFPILYYGMLSAGVTVITMNTMSTSSEITHVLTDAEPSLVIAWTGASAAAREAATGAGVPFWEVPAGARFDADPVSTPWAYERDDTALILYTSGTTGKPKGAQITSGNLVANAVDFPQVSGFGPDDRVGTALPLFHVFGQAAVMNTTLAAGGSMFLVDGFDPIVMLELARDQRLTAIAAVPTMWVAMVGAAAAFDPADFTSMRFAGSGGAAIPPEVQRACERVFGCDIRDGYGLSETTGVVTFNDVSRPRRPGSVGCPLPGVQIEIRSSGEVLGVGDVGEIHIRGDKVMKGYWNRPAETGEALVEGWLRTGDLGSLDPDGYLSIVGRAKELIIRGGYNVYPREVEDVLYDHPDILEAAVLGVPDERLGEEVGAVVVLREGAELDVDSLRLWAKERLSAYKVPHVVAFTDHLPKGSTGKILKREIDPAILRL</sequence>
<dbReference type="PROSITE" id="PS00455">
    <property type="entry name" value="AMP_BINDING"/>
    <property type="match status" value="1"/>
</dbReference>
<dbReference type="SUPFAM" id="SSF56801">
    <property type="entry name" value="Acetyl-CoA synthetase-like"/>
    <property type="match status" value="1"/>
</dbReference>
<dbReference type="EMBL" id="QZFV01000088">
    <property type="protein sequence ID" value="RJQ84185.1"/>
    <property type="molecule type" value="Genomic_DNA"/>
</dbReference>
<dbReference type="InterPro" id="IPR020845">
    <property type="entry name" value="AMP-binding_CS"/>
</dbReference>
<dbReference type="Pfam" id="PF00501">
    <property type="entry name" value="AMP-binding"/>
    <property type="match status" value="1"/>
</dbReference>
<gene>
    <name evidence="5" type="ORF">D5S19_17795</name>
</gene>
<dbReference type="PANTHER" id="PTHR43767">
    <property type="entry name" value="LONG-CHAIN-FATTY-ACID--COA LIGASE"/>
    <property type="match status" value="1"/>
</dbReference>
<comment type="similarity">
    <text evidence="1">Belongs to the ATP-dependent AMP-binding enzyme family.</text>
</comment>
<dbReference type="InterPro" id="IPR045851">
    <property type="entry name" value="AMP-bd_C_sf"/>
</dbReference>
<dbReference type="GO" id="GO:0016877">
    <property type="term" value="F:ligase activity, forming carbon-sulfur bonds"/>
    <property type="evidence" value="ECO:0007669"/>
    <property type="project" value="UniProtKB-ARBA"/>
</dbReference>
<dbReference type="Gene3D" id="3.30.300.30">
    <property type="match status" value="1"/>
</dbReference>
<comment type="caution">
    <text evidence="5">The sequence shown here is derived from an EMBL/GenBank/DDBJ whole genome shotgun (WGS) entry which is preliminary data.</text>
</comment>
<evidence type="ECO:0000313" key="5">
    <source>
        <dbReference type="EMBL" id="RJQ84185.1"/>
    </source>
</evidence>
<dbReference type="Proteomes" id="UP000285112">
    <property type="component" value="Unassembled WGS sequence"/>
</dbReference>
<feature type="domain" description="AMP-dependent synthetase/ligase" evidence="3">
    <location>
        <begin position="18"/>
        <end position="365"/>
    </location>
</feature>
<protein>
    <submittedName>
        <fullName evidence="5">AMP-dependent synthetase</fullName>
    </submittedName>
</protein>
<feature type="domain" description="AMP-binding enzyme C-terminal" evidence="4">
    <location>
        <begin position="415"/>
        <end position="490"/>
    </location>
</feature>
<evidence type="ECO:0000259" key="3">
    <source>
        <dbReference type="Pfam" id="PF00501"/>
    </source>
</evidence>
<dbReference type="InterPro" id="IPR025110">
    <property type="entry name" value="AMP-bd_C"/>
</dbReference>
<dbReference type="InterPro" id="IPR000873">
    <property type="entry name" value="AMP-dep_synth/lig_dom"/>
</dbReference>
<evidence type="ECO:0000313" key="6">
    <source>
        <dbReference type="Proteomes" id="UP000285112"/>
    </source>
</evidence>
<dbReference type="InterPro" id="IPR050237">
    <property type="entry name" value="ATP-dep_AMP-bd_enzyme"/>
</dbReference>
<dbReference type="Gene3D" id="3.40.50.12780">
    <property type="entry name" value="N-terminal domain of ligase-like"/>
    <property type="match status" value="1"/>
</dbReference>
<dbReference type="FunFam" id="3.30.300.30:FF:000008">
    <property type="entry name" value="2,3-dihydroxybenzoate-AMP ligase"/>
    <property type="match status" value="1"/>
</dbReference>
<organism evidence="5 6">
    <name type="scientific">Amycolatopsis panacis</name>
    <dbReference type="NCBI Taxonomy" id="2340917"/>
    <lineage>
        <taxon>Bacteria</taxon>
        <taxon>Bacillati</taxon>
        <taxon>Actinomycetota</taxon>
        <taxon>Actinomycetes</taxon>
        <taxon>Pseudonocardiales</taxon>
        <taxon>Pseudonocardiaceae</taxon>
        <taxon>Amycolatopsis</taxon>
    </lineage>
</organism>
<dbReference type="Pfam" id="PF13193">
    <property type="entry name" value="AMP-binding_C"/>
    <property type="match status" value="1"/>
</dbReference>
<evidence type="ECO:0000259" key="4">
    <source>
        <dbReference type="Pfam" id="PF13193"/>
    </source>
</evidence>
<reference evidence="5 6" key="1">
    <citation type="submission" date="2018-09" db="EMBL/GenBank/DDBJ databases">
        <title>YIM PH 21725 draft genome.</title>
        <authorList>
            <person name="Miao C."/>
        </authorList>
    </citation>
    <scope>NUCLEOTIDE SEQUENCE [LARGE SCALE GENOMIC DNA]</scope>
    <source>
        <strain evidence="6">YIM PH21725</strain>
    </source>
</reference>
<dbReference type="PANTHER" id="PTHR43767:SF12">
    <property type="entry name" value="AMP-DEPENDENT SYNTHETASE AND LIGASE"/>
    <property type="match status" value="1"/>
</dbReference>
<proteinExistence type="inferred from homology"/>